<name>A0A2A2GF11_9BACT</name>
<sequence length="159" mass="18533">MPILYSKGNISMNLHQKLYCETTGCRMAYVVKEIIRSLKKRFVEEDIDLTVEQFFILNILDNEDGLILQELAEIVDRDKSAVLRHIDGLEENHFVTRVQDESDKRQKILLITKPGMKTLEKARAVDQQLDKEINAEVENIETKEFEDALAKMYQFLSNQ</sequence>
<dbReference type="SMART" id="SM00347">
    <property type="entry name" value="HTH_MARR"/>
    <property type="match status" value="1"/>
</dbReference>
<evidence type="ECO:0000313" key="3">
    <source>
        <dbReference type="Proteomes" id="UP000218831"/>
    </source>
</evidence>
<evidence type="ECO:0000259" key="1">
    <source>
        <dbReference type="PROSITE" id="PS50995"/>
    </source>
</evidence>
<dbReference type="AlphaFoldDB" id="A0A2A2GF11"/>
<reference evidence="2 3" key="1">
    <citation type="submission" date="2017-08" db="EMBL/GenBank/DDBJ databases">
        <title>Aliifodinibius alkalisoli sp. nov., isolated from saline alkaline soil.</title>
        <authorList>
            <person name="Liu D."/>
            <person name="Zhang G."/>
        </authorList>
    </citation>
    <scope>NUCLEOTIDE SEQUENCE [LARGE SCALE GENOMIC DNA]</scope>
    <source>
        <strain evidence="2 3">WN023</strain>
    </source>
</reference>
<dbReference type="PRINTS" id="PR00598">
    <property type="entry name" value="HTHMARR"/>
</dbReference>
<evidence type="ECO:0000313" key="2">
    <source>
        <dbReference type="EMBL" id="PAU95584.1"/>
    </source>
</evidence>
<dbReference type="GO" id="GO:0003700">
    <property type="term" value="F:DNA-binding transcription factor activity"/>
    <property type="evidence" value="ECO:0007669"/>
    <property type="project" value="InterPro"/>
</dbReference>
<dbReference type="InterPro" id="IPR036388">
    <property type="entry name" value="WH-like_DNA-bd_sf"/>
</dbReference>
<protein>
    <recommendedName>
        <fullName evidence="1">HTH marR-type domain-containing protein</fullName>
    </recommendedName>
</protein>
<dbReference type="Pfam" id="PF01047">
    <property type="entry name" value="MarR"/>
    <property type="match status" value="1"/>
</dbReference>
<dbReference type="InterPro" id="IPR039422">
    <property type="entry name" value="MarR/SlyA-like"/>
</dbReference>
<comment type="caution">
    <text evidence="2">The sequence shown here is derived from an EMBL/GenBank/DDBJ whole genome shotgun (WGS) entry which is preliminary data.</text>
</comment>
<feature type="domain" description="HTH marR-type" evidence="1">
    <location>
        <begin position="24"/>
        <end position="154"/>
    </location>
</feature>
<dbReference type="GO" id="GO:0006950">
    <property type="term" value="P:response to stress"/>
    <property type="evidence" value="ECO:0007669"/>
    <property type="project" value="TreeGrafter"/>
</dbReference>
<dbReference type="InterPro" id="IPR036390">
    <property type="entry name" value="WH_DNA-bd_sf"/>
</dbReference>
<keyword evidence="3" id="KW-1185">Reference proteome</keyword>
<accession>A0A2A2GF11</accession>
<dbReference type="Gene3D" id="1.10.10.10">
    <property type="entry name" value="Winged helix-like DNA-binding domain superfamily/Winged helix DNA-binding domain"/>
    <property type="match status" value="1"/>
</dbReference>
<dbReference type="PANTHER" id="PTHR33164">
    <property type="entry name" value="TRANSCRIPTIONAL REGULATOR, MARR FAMILY"/>
    <property type="match status" value="1"/>
</dbReference>
<dbReference type="EMBL" id="NSKE01000001">
    <property type="protein sequence ID" value="PAU95584.1"/>
    <property type="molecule type" value="Genomic_DNA"/>
</dbReference>
<dbReference type="PROSITE" id="PS50995">
    <property type="entry name" value="HTH_MARR_2"/>
    <property type="match status" value="1"/>
</dbReference>
<organism evidence="2 3">
    <name type="scientific">Fodinibius salipaludis</name>
    <dbReference type="NCBI Taxonomy" id="2032627"/>
    <lineage>
        <taxon>Bacteria</taxon>
        <taxon>Pseudomonadati</taxon>
        <taxon>Balneolota</taxon>
        <taxon>Balneolia</taxon>
        <taxon>Balneolales</taxon>
        <taxon>Balneolaceae</taxon>
        <taxon>Fodinibius</taxon>
    </lineage>
</organism>
<dbReference type="Proteomes" id="UP000218831">
    <property type="component" value="Unassembled WGS sequence"/>
</dbReference>
<dbReference type="SUPFAM" id="SSF46785">
    <property type="entry name" value="Winged helix' DNA-binding domain"/>
    <property type="match status" value="1"/>
</dbReference>
<proteinExistence type="predicted"/>
<gene>
    <name evidence="2" type="ORF">CK503_00520</name>
</gene>
<dbReference type="PANTHER" id="PTHR33164:SF43">
    <property type="entry name" value="HTH-TYPE TRANSCRIPTIONAL REPRESSOR YETL"/>
    <property type="match status" value="1"/>
</dbReference>
<dbReference type="InterPro" id="IPR000835">
    <property type="entry name" value="HTH_MarR-typ"/>
</dbReference>